<feature type="compositionally biased region" description="Basic and acidic residues" evidence="1">
    <location>
        <begin position="71"/>
        <end position="82"/>
    </location>
</feature>
<dbReference type="EMBL" id="OV696693">
    <property type="protein sequence ID" value="CAH1272053.1"/>
    <property type="molecule type" value="Genomic_DNA"/>
</dbReference>
<name>A0A8K0A9Z3_BRALA</name>
<feature type="compositionally biased region" description="Polar residues" evidence="1">
    <location>
        <begin position="14"/>
        <end position="23"/>
    </location>
</feature>
<organism evidence="2 3">
    <name type="scientific">Branchiostoma lanceolatum</name>
    <name type="common">Common lancelet</name>
    <name type="synonym">Amphioxus lanceolatum</name>
    <dbReference type="NCBI Taxonomy" id="7740"/>
    <lineage>
        <taxon>Eukaryota</taxon>
        <taxon>Metazoa</taxon>
        <taxon>Chordata</taxon>
        <taxon>Cephalochordata</taxon>
        <taxon>Leptocardii</taxon>
        <taxon>Amphioxiformes</taxon>
        <taxon>Branchiostomatidae</taxon>
        <taxon>Branchiostoma</taxon>
    </lineage>
</organism>
<proteinExistence type="predicted"/>
<gene>
    <name evidence="2" type="primary">Hypp4764</name>
    <name evidence="2" type="ORF">BLAG_LOCUS23825</name>
</gene>
<dbReference type="OrthoDB" id="25179at2759"/>
<feature type="region of interest" description="Disordered" evidence="1">
    <location>
        <begin position="1"/>
        <end position="27"/>
    </location>
</feature>
<dbReference type="Proteomes" id="UP000838412">
    <property type="component" value="Chromosome 8"/>
</dbReference>
<keyword evidence="3" id="KW-1185">Reference proteome</keyword>
<accession>A0A8K0A9Z3</accession>
<reference evidence="2" key="1">
    <citation type="submission" date="2022-01" db="EMBL/GenBank/DDBJ databases">
        <authorList>
            <person name="Braso-Vives M."/>
        </authorList>
    </citation>
    <scope>NUCLEOTIDE SEQUENCE</scope>
</reference>
<dbReference type="AlphaFoldDB" id="A0A8K0A9Z3"/>
<feature type="region of interest" description="Disordered" evidence="1">
    <location>
        <begin position="47"/>
        <end position="89"/>
    </location>
</feature>
<protein>
    <submittedName>
        <fullName evidence="2">Hypp4764 protein</fullName>
    </submittedName>
</protein>
<evidence type="ECO:0000313" key="3">
    <source>
        <dbReference type="Proteomes" id="UP000838412"/>
    </source>
</evidence>
<evidence type="ECO:0000313" key="2">
    <source>
        <dbReference type="EMBL" id="CAH1272053.1"/>
    </source>
</evidence>
<sequence>MRWIAALRVKDTDSPQGQQSTLGNKIRSGVGKGVEAIQRKITLSKSQSSLGKLHVRRKSSDEGSDGTQKPQVEKVGQDKSKENIPYGSDSTQEVLNIHLY</sequence>
<evidence type="ECO:0000256" key="1">
    <source>
        <dbReference type="SAM" id="MobiDB-lite"/>
    </source>
</evidence>